<organism evidence="2 3">
    <name type="scientific">Cerrena zonata</name>
    <dbReference type="NCBI Taxonomy" id="2478898"/>
    <lineage>
        <taxon>Eukaryota</taxon>
        <taxon>Fungi</taxon>
        <taxon>Dikarya</taxon>
        <taxon>Basidiomycota</taxon>
        <taxon>Agaricomycotina</taxon>
        <taxon>Agaricomycetes</taxon>
        <taxon>Polyporales</taxon>
        <taxon>Cerrenaceae</taxon>
        <taxon>Cerrena</taxon>
    </lineage>
</organism>
<dbReference type="AlphaFoldDB" id="A0AAW0GZK5"/>
<protein>
    <submittedName>
        <fullName evidence="2">Uncharacterized protein</fullName>
    </submittedName>
</protein>
<sequence length="395" mass="44451">MENNLQLFLNDDDEQSTSGIDPGLISHIRNALAKTSVGPLLTSFSGGTNEKVPFTFGRGPSEQKTSLPSSTVVPPTSRRFGHARSVSLADVKRIVSKITLGGRRSRSGSQTGLLPVLGPSAPPHITRRRAHTVSSGAPPVLHNLESTPPLTPDSFSPASSHNSDWTFLESTPKSRNDPNLNNTPPRTREESQQIREGKRPQRDLPYDALLADIARDWTPSTPRTPPRTPPNGNKRSSKQQSPTDELDEWFGLDYALELSRTSQIGITQDNSSGEFSKSPKSWAKMHRGWVHPNYEDQEFRRWLKWHNNLERMEERQRIERTFDFLRRSKQMAEVYVEIISLKHLVIMCSEEESREILQEAKERLAFLSNYQPDASCFVSTATLRHAKSVPLLAKV</sequence>
<feature type="compositionally biased region" description="Polar residues" evidence="1">
    <location>
        <begin position="231"/>
        <end position="243"/>
    </location>
</feature>
<feature type="compositionally biased region" description="Low complexity" evidence="1">
    <location>
        <begin position="65"/>
        <end position="77"/>
    </location>
</feature>
<evidence type="ECO:0000256" key="1">
    <source>
        <dbReference type="SAM" id="MobiDB-lite"/>
    </source>
</evidence>
<evidence type="ECO:0000313" key="2">
    <source>
        <dbReference type="EMBL" id="KAK7695551.1"/>
    </source>
</evidence>
<comment type="caution">
    <text evidence="2">The sequence shown here is derived from an EMBL/GenBank/DDBJ whole genome shotgun (WGS) entry which is preliminary data.</text>
</comment>
<gene>
    <name evidence="2" type="ORF">QCA50_000187</name>
</gene>
<feature type="region of interest" description="Disordered" evidence="1">
    <location>
        <begin position="56"/>
        <end position="78"/>
    </location>
</feature>
<feature type="compositionally biased region" description="Polar residues" evidence="1">
    <location>
        <begin position="144"/>
        <end position="185"/>
    </location>
</feature>
<accession>A0AAW0GZK5</accession>
<reference evidence="2 3" key="1">
    <citation type="submission" date="2022-09" db="EMBL/GenBank/DDBJ databases">
        <authorList>
            <person name="Palmer J.M."/>
        </authorList>
    </citation>
    <scope>NUCLEOTIDE SEQUENCE [LARGE SCALE GENOMIC DNA]</scope>
    <source>
        <strain evidence="2 3">DSM 7382</strain>
    </source>
</reference>
<evidence type="ECO:0000313" key="3">
    <source>
        <dbReference type="Proteomes" id="UP001385951"/>
    </source>
</evidence>
<keyword evidence="3" id="KW-1185">Reference proteome</keyword>
<dbReference type="EMBL" id="JASBNA010000001">
    <property type="protein sequence ID" value="KAK7695551.1"/>
    <property type="molecule type" value="Genomic_DNA"/>
</dbReference>
<name>A0AAW0GZK5_9APHY</name>
<dbReference type="Proteomes" id="UP001385951">
    <property type="component" value="Unassembled WGS sequence"/>
</dbReference>
<proteinExistence type="predicted"/>
<feature type="region of interest" description="Disordered" evidence="1">
    <location>
        <begin position="101"/>
        <end position="244"/>
    </location>
</feature>
<feature type="compositionally biased region" description="Basic and acidic residues" evidence="1">
    <location>
        <begin position="186"/>
        <end position="205"/>
    </location>
</feature>